<evidence type="ECO:0000256" key="7">
    <source>
        <dbReference type="ARBA" id="ARBA00022857"/>
    </source>
</evidence>
<dbReference type="GO" id="GO:0019825">
    <property type="term" value="F:oxygen binding"/>
    <property type="evidence" value="ECO:0007669"/>
    <property type="project" value="InterPro"/>
</dbReference>
<evidence type="ECO:0000256" key="8">
    <source>
        <dbReference type="ARBA" id="ARBA00023004"/>
    </source>
</evidence>
<dbReference type="SUPFAM" id="SSF63380">
    <property type="entry name" value="Riboflavin synthase domain-like"/>
    <property type="match status" value="1"/>
</dbReference>
<dbReference type="AlphaFoldDB" id="A0A7S3VY97"/>
<organism evidence="15">
    <name type="scientific">Emiliania huxleyi</name>
    <name type="common">Coccolithophore</name>
    <name type="synonym">Pontosphaera huxleyi</name>
    <dbReference type="NCBI Taxonomy" id="2903"/>
    <lineage>
        <taxon>Eukaryota</taxon>
        <taxon>Haptista</taxon>
        <taxon>Haptophyta</taxon>
        <taxon>Prymnesiophyceae</taxon>
        <taxon>Isochrysidales</taxon>
        <taxon>Noelaerhabdaceae</taxon>
        <taxon>Emiliania</taxon>
    </lineage>
</organism>
<dbReference type="GO" id="GO:0020037">
    <property type="term" value="F:heme binding"/>
    <property type="evidence" value="ECO:0007669"/>
    <property type="project" value="InterPro"/>
</dbReference>
<dbReference type="EMBL" id="HBIR01002659">
    <property type="protein sequence ID" value="CAE0523618.1"/>
    <property type="molecule type" value="Transcribed_RNA"/>
</dbReference>
<dbReference type="InterPro" id="IPR017927">
    <property type="entry name" value="FAD-bd_FR_type"/>
</dbReference>
<dbReference type="InterPro" id="IPR009050">
    <property type="entry name" value="Globin-like_sf"/>
</dbReference>
<evidence type="ECO:0000259" key="14">
    <source>
        <dbReference type="PROSITE" id="PS51384"/>
    </source>
</evidence>
<keyword evidence="9" id="KW-0520">NAD</keyword>
<evidence type="ECO:0000256" key="12">
    <source>
        <dbReference type="RuleBase" id="RU000356"/>
    </source>
</evidence>
<dbReference type="InterPro" id="IPR012292">
    <property type="entry name" value="Globin/Proto"/>
</dbReference>
<dbReference type="Gene3D" id="2.40.30.10">
    <property type="entry name" value="Translation factors"/>
    <property type="match status" value="1"/>
</dbReference>
<dbReference type="Gene3D" id="3.40.50.80">
    <property type="entry name" value="Nucleotide-binding domain of ferredoxin-NADP reductase (FNR) module"/>
    <property type="match status" value="1"/>
</dbReference>
<protein>
    <recommendedName>
        <fullName evidence="3">nitric oxide dioxygenase</fullName>
        <ecNumber evidence="3">1.14.12.17</ecNumber>
    </recommendedName>
</protein>
<evidence type="ECO:0000256" key="6">
    <source>
        <dbReference type="ARBA" id="ARBA00022723"/>
    </source>
</evidence>
<keyword evidence="12" id="KW-0813">Transport</keyword>
<dbReference type="Pfam" id="PF00042">
    <property type="entry name" value="Globin"/>
    <property type="match status" value="1"/>
</dbReference>
<dbReference type="GO" id="GO:0071949">
    <property type="term" value="F:FAD binding"/>
    <property type="evidence" value="ECO:0007669"/>
    <property type="project" value="TreeGrafter"/>
</dbReference>
<gene>
    <name evidence="15" type="ORF">EHUX00137_LOCUS1864</name>
</gene>
<keyword evidence="7" id="KW-0521">NADP</keyword>
<dbReference type="PANTHER" id="PTHR43396">
    <property type="entry name" value="FLAVOHEMOPROTEIN"/>
    <property type="match status" value="1"/>
</dbReference>
<dbReference type="InterPro" id="IPR017938">
    <property type="entry name" value="Riboflavin_synthase-like_b-brl"/>
</dbReference>
<keyword evidence="12" id="KW-0561">Oxygen transport</keyword>
<reference evidence="15" key="1">
    <citation type="submission" date="2021-01" db="EMBL/GenBank/DDBJ databases">
        <authorList>
            <person name="Corre E."/>
            <person name="Pelletier E."/>
            <person name="Niang G."/>
            <person name="Scheremetjew M."/>
            <person name="Finn R."/>
            <person name="Kale V."/>
            <person name="Holt S."/>
            <person name="Cochrane G."/>
            <person name="Meng A."/>
            <person name="Brown T."/>
            <person name="Cohen L."/>
        </authorList>
    </citation>
    <scope>NUCLEOTIDE SEQUENCE</scope>
    <source>
        <strain evidence="15">379</strain>
    </source>
</reference>
<dbReference type="InterPro" id="IPR039261">
    <property type="entry name" value="FNR_nucleotide-bd"/>
</dbReference>
<keyword evidence="8" id="KW-0408">Iron</keyword>
<feature type="domain" description="Globin" evidence="13">
    <location>
        <begin position="50"/>
        <end position="190"/>
    </location>
</feature>
<dbReference type="InterPro" id="IPR008333">
    <property type="entry name" value="Cbr1-like_FAD-bd_dom"/>
</dbReference>
<dbReference type="PANTHER" id="PTHR43396:SF3">
    <property type="entry name" value="FLAVOHEMOPROTEIN"/>
    <property type="match status" value="1"/>
</dbReference>
<dbReference type="PROSITE" id="PS01033">
    <property type="entry name" value="GLOBIN"/>
    <property type="match status" value="1"/>
</dbReference>
<evidence type="ECO:0000256" key="10">
    <source>
        <dbReference type="ARBA" id="ARBA00048649"/>
    </source>
</evidence>
<evidence type="ECO:0000256" key="11">
    <source>
        <dbReference type="ARBA" id="ARBA00049433"/>
    </source>
</evidence>
<dbReference type="CDD" id="cd08922">
    <property type="entry name" value="FHb-globin"/>
    <property type="match status" value="1"/>
</dbReference>
<dbReference type="GO" id="GO:0008941">
    <property type="term" value="F:nitric oxide dioxygenase NAD(P)H activity"/>
    <property type="evidence" value="ECO:0007669"/>
    <property type="project" value="UniProtKB-EC"/>
</dbReference>
<dbReference type="SUPFAM" id="SSF46458">
    <property type="entry name" value="Globin-like"/>
    <property type="match status" value="1"/>
</dbReference>
<evidence type="ECO:0000256" key="2">
    <source>
        <dbReference type="ARBA" id="ARBA00006401"/>
    </source>
</evidence>
<dbReference type="GO" id="GO:0009636">
    <property type="term" value="P:response to toxic substance"/>
    <property type="evidence" value="ECO:0007669"/>
    <property type="project" value="UniProtKB-KW"/>
</dbReference>
<evidence type="ECO:0000256" key="5">
    <source>
        <dbReference type="ARBA" id="ARBA00022617"/>
    </source>
</evidence>
<dbReference type="EC" id="1.14.12.17" evidence="3"/>
<dbReference type="GO" id="GO:0046872">
    <property type="term" value="F:metal ion binding"/>
    <property type="evidence" value="ECO:0007669"/>
    <property type="project" value="UniProtKB-KW"/>
</dbReference>
<evidence type="ECO:0000256" key="3">
    <source>
        <dbReference type="ARBA" id="ARBA00012229"/>
    </source>
</evidence>
<evidence type="ECO:0000256" key="4">
    <source>
        <dbReference type="ARBA" id="ARBA00022575"/>
    </source>
</evidence>
<evidence type="ECO:0000256" key="1">
    <source>
        <dbReference type="ARBA" id="ARBA00001970"/>
    </source>
</evidence>
<accession>A0A7S3VY97</accession>
<dbReference type="GO" id="GO:0046210">
    <property type="term" value="P:nitric oxide catabolic process"/>
    <property type="evidence" value="ECO:0007669"/>
    <property type="project" value="TreeGrafter"/>
</dbReference>
<evidence type="ECO:0000259" key="13">
    <source>
        <dbReference type="PROSITE" id="PS01033"/>
    </source>
</evidence>
<feature type="domain" description="FAD-binding FR-type" evidence="14">
    <location>
        <begin position="204"/>
        <end position="305"/>
    </location>
</feature>
<dbReference type="PROSITE" id="PS51384">
    <property type="entry name" value="FAD_FR"/>
    <property type="match status" value="1"/>
</dbReference>
<dbReference type="Pfam" id="PF00970">
    <property type="entry name" value="FAD_binding_6"/>
    <property type="match status" value="1"/>
</dbReference>
<comment type="similarity">
    <text evidence="2">In the C-terminal section; belongs to the flavoprotein pyridine nucleotide cytochrome reductase family.</text>
</comment>
<dbReference type="SUPFAM" id="SSF52343">
    <property type="entry name" value="Ferredoxin reductase-like, C-terminal NADP-linked domain"/>
    <property type="match status" value="1"/>
</dbReference>
<evidence type="ECO:0000313" key="15">
    <source>
        <dbReference type="EMBL" id="CAE0523618.1"/>
    </source>
</evidence>
<comment type="cofactor">
    <cofactor evidence="1">
        <name>heme b</name>
        <dbReference type="ChEBI" id="CHEBI:60344"/>
    </cofactor>
</comment>
<comment type="similarity">
    <text evidence="12">Belongs to the globin family.</text>
</comment>
<name>A0A7S3VY97_EMIHU</name>
<proteinExistence type="inferred from homology"/>
<evidence type="ECO:0000256" key="9">
    <source>
        <dbReference type="ARBA" id="ARBA00023027"/>
    </source>
</evidence>
<comment type="catalytic activity">
    <reaction evidence="10">
        <text>2 nitric oxide + NADH + 2 O2 = 2 nitrate + NAD(+) + H(+)</text>
        <dbReference type="Rhea" id="RHEA:19469"/>
        <dbReference type="ChEBI" id="CHEBI:15378"/>
        <dbReference type="ChEBI" id="CHEBI:15379"/>
        <dbReference type="ChEBI" id="CHEBI:16480"/>
        <dbReference type="ChEBI" id="CHEBI:17632"/>
        <dbReference type="ChEBI" id="CHEBI:57540"/>
        <dbReference type="ChEBI" id="CHEBI:57945"/>
        <dbReference type="EC" id="1.14.12.17"/>
    </reaction>
</comment>
<comment type="catalytic activity">
    <reaction evidence="11">
        <text>2 nitric oxide + NADPH + 2 O2 = 2 nitrate + NADP(+) + H(+)</text>
        <dbReference type="Rhea" id="RHEA:19465"/>
        <dbReference type="ChEBI" id="CHEBI:15378"/>
        <dbReference type="ChEBI" id="CHEBI:15379"/>
        <dbReference type="ChEBI" id="CHEBI:16480"/>
        <dbReference type="ChEBI" id="CHEBI:17632"/>
        <dbReference type="ChEBI" id="CHEBI:57783"/>
        <dbReference type="ChEBI" id="CHEBI:58349"/>
        <dbReference type="EC" id="1.14.12.17"/>
    </reaction>
</comment>
<dbReference type="InterPro" id="IPR000971">
    <property type="entry name" value="Globin"/>
</dbReference>
<dbReference type="Gene3D" id="1.10.490.10">
    <property type="entry name" value="Globins"/>
    <property type="match status" value="1"/>
</dbReference>
<keyword evidence="6" id="KW-0479">Metal-binding</keyword>
<sequence>MTSMRGVRLVSHRAMSSCPSAAIGYSTSLADTMSGCPSTAIVKSTSPAVTMSGCPFAAIVKATAPAVAPKVREIVDDFYPRMFSNSPEAKAFFNPANQFKEPPLQRMALANAVVAYATSIDDLSKLTGALEIIAHKHCGLGVKPRHYSIVHQNLMESIGHVMGDAVTPEVGEGWSEAVLALAKNLCELEAKLYAESAGRRGGWKGVKDFRVAGTRRVATDCVELTFKPVDGAGPIDFTPGQFLTLHLHKRGSTPRHYTVTNAPGKDYLQCCPKLVEGGFVSSALHGMKEGDVVGVSAPFGTFKLSGRPAVLCSAGVGATPMKCFLDSAPEQVKFVLHIDRDEAAHPFRKEMEASSAGTHFHYTDAGGRPEAAALVEGALKPYLAECDFFLCGPPPFLADMSAALKAAGARSIHLDVFGPALAQPN</sequence>
<dbReference type="GO" id="GO:0071500">
    <property type="term" value="P:cellular response to nitrosative stress"/>
    <property type="evidence" value="ECO:0007669"/>
    <property type="project" value="TreeGrafter"/>
</dbReference>
<keyword evidence="4" id="KW-0216">Detoxification</keyword>
<keyword evidence="5 12" id="KW-0349">Heme</keyword>
<dbReference type="GO" id="GO:0005344">
    <property type="term" value="F:oxygen carrier activity"/>
    <property type="evidence" value="ECO:0007669"/>
    <property type="project" value="UniProtKB-KW"/>
</dbReference>